<dbReference type="InterPro" id="IPR013324">
    <property type="entry name" value="RNA_pol_sigma_r3/r4-like"/>
</dbReference>
<keyword evidence="2" id="KW-0805">Transcription regulation</keyword>
<evidence type="ECO:0000256" key="2">
    <source>
        <dbReference type="ARBA" id="ARBA00023015"/>
    </source>
</evidence>
<keyword evidence="9" id="KW-1185">Reference proteome</keyword>
<dbReference type="InterPro" id="IPR007627">
    <property type="entry name" value="RNA_pol_sigma70_r2"/>
</dbReference>
<reference evidence="8 9" key="1">
    <citation type="journal article" date="2020" name="mSystems">
        <title>Defining Genomic and Predicted Metabolic Features of the Acetobacterium Genus.</title>
        <authorList>
            <person name="Ross D.E."/>
            <person name="Marshall C.W."/>
            <person name="Gulliver D."/>
            <person name="May H.D."/>
            <person name="Norman R.S."/>
        </authorList>
    </citation>
    <scope>NUCLEOTIDE SEQUENCE [LARGE SCALE GENOMIC DNA]</scope>
    <source>
        <strain evidence="8 9">DSM 9173</strain>
    </source>
</reference>
<dbReference type="RefSeq" id="WP_148603083.1">
    <property type="nucleotide sequence ID" value="NZ_RXYB01000005.1"/>
</dbReference>
<dbReference type="Proteomes" id="UP000653358">
    <property type="component" value="Unassembled WGS sequence"/>
</dbReference>
<dbReference type="Pfam" id="PF04542">
    <property type="entry name" value="Sigma70_r2"/>
    <property type="match status" value="1"/>
</dbReference>
<evidence type="ECO:0000259" key="7">
    <source>
        <dbReference type="Pfam" id="PF08281"/>
    </source>
</evidence>
<accession>A0ABR6WLM7</accession>
<feature type="domain" description="RNA polymerase sigma-70 region 2" evidence="6">
    <location>
        <begin position="36"/>
        <end position="93"/>
    </location>
</feature>
<dbReference type="Gene3D" id="1.10.10.10">
    <property type="entry name" value="Winged helix-like DNA-binding domain superfamily/Winged helix DNA-binding domain"/>
    <property type="match status" value="1"/>
</dbReference>
<dbReference type="PANTHER" id="PTHR43133">
    <property type="entry name" value="RNA POLYMERASE ECF-TYPE SIGMA FACTO"/>
    <property type="match status" value="1"/>
</dbReference>
<dbReference type="SUPFAM" id="SSF88659">
    <property type="entry name" value="Sigma3 and sigma4 domains of RNA polymerase sigma factors"/>
    <property type="match status" value="1"/>
</dbReference>
<evidence type="ECO:0000256" key="4">
    <source>
        <dbReference type="ARBA" id="ARBA00023125"/>
    </source>
</evidence>
<dbReference type="PANTHER" id="PTHR43133:SF8">
    <property type="entry name" value="RNA POLYMERASE SIGMA FACTOR HI_1459-RELATED"/>
    <property type="match status" value="1"/>
</dbReference>
<keyword evidence="5" id="KW-0804">Transcription</keyword>
<dbReference type="InterPro" id="IPR036388">
    <property type="entry name" value="WH-like_DNA-bd_sf"/>
</dbReference>
<dbReference type="Pfam" id="PF08281">
    <property type="entry name" value="Sigma70_r4_2"/>
    <property type="match status" value="1"/>
</dbReference>
<dbReference type="EMBL" id="WJBB01000009">
    <property type="protein sequence ID" value="MBC3797269.1"/>
    <property type="molecule type" value="Genomic_DNA"/>
</dbReference>
<dbReference type="InterPro" id="IPR014284">
    <property type="entry name" value="RNA_pol_sigma-70_dom"/>
</dbReference>
<protein>
    <submittedName>
        <fullName evidence="8">Sigma-70 family RNA polymerase sigma factor</fullName>
    </submittedName>
</protein>
<name>A0ABR6WLM7_9FIRM</name>
<dbReference type="InterPro" id="IPR013249">
    <property type="entry name" value="RNA_pol_sigma70_r4_t2"/>
</dbReference>
<dbReference type="Gene3D" id="1.10.1740.10">
    <property type="match status" value="1"/>
</dbReference>
<organism evidence="8 9">
    <name type="scientific">Acetobacterium tundrae</name>
    <dbReference type="NCBI Taxonomy" id="132932"/>
    <lineage>
        <taxon>Bacteria</taxon>
        <taxon>Bacillati</taxon>
        <taxon>Bacillota</taxon>
        <taxon>Clostridia</taxon>
        <taxon>Eubacteriales</taxon>
        <taxon>Eubacteriaceae</taxon>
        <taxon>Acetobacterium</taxon>
    </lineage>
</organism>
<proteinExistence type="inferred from homology"/>
<comment type="caution">
    <text evidence="8">The sequence shown here is derived from an EMBL/GenBank/DDBJ whole genome shotgun (WGS) entry which is preliminary data.</text>
</comment>
<keyword evidence="3" id="KW-0731">Sigma factor</keyword>
<dbReference type="CDD" id="cd06171">
    <property type="entry name" value="Sigma70_r4"/>
    <property type="match status" value="1"/>
</dbReference>
<evidence type="ECO:0000259" key="6">
    <source>
        <dbReference type="Pfam" id="PF04542"/>
    </source>
</evidence>
<evidence type="ECO:0000313" key="9">
    <source>
        <dbReference type="Proteomes" id="UP000653358"/>
    </source>
</evidence>
<evidence type="ECO:0000313" key="8">
    <source>
        <dbReference type="EMBL" id="MBC3797269.1"/>
    </source>
</evidence>
<dbReference type="InterPro" id="IPR013325">
    <property type="entry name" value="RNA_pol_sigma_r2"/>
</dbReference>
<feature type="domain" description="RNA polymerase sigma factor 70 region 4 type 2" evidence="7">
    <location>
        <begin position="130"/>
        <end position="181"/>
    </location>
</feature>
<dbReference type="InterPro" id="IPR039425">
    <property type="entry name" value="RNA_pol_sigma-70-like"/>
</dbReference>
<evidence type="ECO:0000256" key="5">
    <source>
        <dbReference type="ARBA" id="ARBA00023163"/>
    </source>
</evidence>
<gene>
    <name evidence="8" type="ORF">GH807_09435</name>
</gene>
<dbReference type="SUPFAM" id="SSF88946">
    <property type="entry name" value="Sigma2 domain of RNA polymerase sigma factors"/>
    <property type="match status" value="1"/>
</dbReference>
<evidence type="ECO:0000256" key="1">
    <source>
        <dbReference type="ARBA" id="ARBA00010641"/>
    </source>
</evidence>
<comment type="similarity">
    <text evidence="1">Belongs to the sigma-70 factor family. ECF subfamily.</text>
</comment>
<evidence type="ECO:0000256" key="3">
    <source>
        <dbReference type="ARBA" id="ARBA00023082"/>
    </source>
</evidence>
<keyword evidence="4" id="KW-0238">DNA-binding</keyword>
<sequence>MSDYDFNYIALLVKKAQFNDSDAFAELYSLTYKSQYAYACNYFNNQDLAQDALQEIYILVLKNIQTLKNPQLFISWLKQISFRVCYDMKSKQQHIENQEGGSEKILQYVRDDHVDNNPEAKVAMKSSHVSLQNAIKKLPPMERDALLLKFGSNMKQEEIAQSMGCSLSSVKRYLARGKKQLYNLQLEEKKNDL</sequence>
<dbReference type="NCBIfam" id="TIGR02937">
    <property type="entry name" value="sigma70-ECF"/>
    <property type="match status" value="1"/>
</dbReference>